<gene>
    <name evidence="7" type="primary">pgl</name>
    <name evidence="9" type="ORF">A4Z71_03765</name>
</gene>
<dbReference type="Gene3D" id="3.40.50.1360">
    <property type="match status" value="1"/>
</dbReference>
<keyword evidence="10" id="KW-1185">Reference proteome</keyword>
<dbReference type="InterPro" id="IPR006148">
    <property type="entry name" value="Glc/Gal-6P_isomerase"/>
</dbReference>
<dbReference type="InterPro" id="IPR005900">
    <property type="entry name" value="6-phosphogluconolactonase_DevB"/>
</dbReference>
<comment type="pathway">
    <text evidence="3 7">Carbohydrate degradation; pentose phosphate pathway; D-ribulose 5-phosphate from D-glucose 6-phosphate (oxidative stage): step 2/3.</text>
</comment>
<dbReference type="GO" id="GO:0017057">
    <property type="term" value="F:6-phosphogluconolactonase activity"/>
    <property type="evidence" value="ECO:0007669"/>
    <property type="project" value="UniProtKB-UniRule"/>
</dbReference>
<dbReference type="CDD" id="cd01400">
    <property type="entry name" value="6PGL"/>
    <property type="match status" value="1"/>
</dbReference>
<sequence length="238" mass="25864">MVRVTRFADSAAVAKGAANEFVAHLKKVLADKSETHILLTGGTVGIATLAAIAETAEASSIDWQRVHFWWGDERFVDAASEDRNANQARKALLEKISLDPAKVHEFPAADNFSLAEALAKFSSHVEAVKPVFDLAFLGIGPDGHVASLFPEKPEIPAGEWVMAESNSPKPPPQRLSFTYEALNSAREIWFVVAGSDKAKAVEVAFSDQPERLPVGRVHGEDETRWFLDNAAASSVWSN</sequence>
<evidence type="ECO:0000259" key="8">
    <source>
        <dbReference type="Pfam" id="PF01182"/>
    </source>
</evidence>
<protein>
    <recommendedName>
        <fullName evidence="6 7">6-phosphogluconolactonase</fullName>
        <shortName evidence="7">6PGL</shortName>
        <ecNumber evidence="5 7">3.1.1.31</ecNumber>
    </recommendedName>
</protein>
<evidence type="ECO:0000256" key="1">
    <source>
        <dbReference type="ARBA" id="ARBA00000832"/>
    </source>
</evidence>
<accession>A0A1D9DZ54</accession>
<dbReference type="EC" id="3.1.1.31" evidence="5 7"/>
<evidence type="ECO:0000256" key="4">
    <source>
        <dbReference type="ARBA" id="ARBA00010662"/>
    </source>
</evidence>
<dbReference type="Pfam" id="PF01182">
    <property type="entry name" value="Glucosamine_iso"/>
    <property type="match status" value="1"/>
</dbReference>
<dbReference type="GO" id="GO:0005975">
    <property type="term" value="P:carbohydrate metabolic process"/>
    <property type="evidence" value="ECO:0007669"/>
    <property type="project" value="UniProtKB-UniRule"/>
</dbReference>
<dbReference type="AlphaFoldDB" id="A0A1D9DZ54"/>
<dbReference type="Proteomes" id="UP000243784">
    <property type="component" value="Chromosome"/>
</dbReference>
<evidence type="ECO:0000256" key="7">
    <source>
        <dbReference type="RuleBase" id="RU365095"/>
    </source>
</evidence>
<evidence type="ECO:0000256" key="2">
    <source>
        <dbReference type="ARBA" id="ARBA00002681"/>
    </source>
</evidence>
<reference evidence="9 10" key="1">
    <citation type="journal article" date="2016" name="Biochim. Biophys. Acta">
        <title>Photochemical characterization of actinorhodopsin and its functional existence in the natural host.</title>
        <authorList>
            <person name="Nakamura S."/>
            <person name="Kikukawa T."/>
            <person name="Tamogami J."/>
            <person name="Kamiya M."/>
            <person name="Aizawa T."/>
            <person name="Hahn M.W."/>
            <person name="Ihara K."/>
            <person name="Kamo N."/>
            <person name="Demura M."/>
        </authorList>
    </citation>
    <scope>NUCLEOTIDE SEQUENCE [LARGE SCALE GENOMIC DNA]</scope>
    <source>
        <strain evidence="9 10">MWH-Dar1</strain>
    </source>
</reference>
<evidence type="ECO:0000313" key="9">
    <source>
        <dbReference type="EMBL" id="AOY56097.1"/>
    </source>
</evidence>
<dbReference type="EMBL" id="CP015208">
    <property type="protein sequence ID" value="AOY56097.1"/>
    <property type="molecule type" value="Genomic_DNA"/>
</dbReference>
<comment type="catalytic activity">
    <reaction evidence="1 7">
        <text>6-phospho-D-glucono-1,5-lactone + H2O = 6-phospho-D-gluconate + H(+)</text>
        <dbReference type="Rhea" id="RHEA:12556"/>
        <dbReference type="ChEBI" id="CHEBI:15377"/>
        <dbReference type="ChEBI" id="CHEBI:15378"/>
        <dbReference type="ChEBI" id="CHEBI:57955"/>
        <dbReference type="ChEBI" id="CHEBI:58759"/>
        <dbReference type="EC" id="3.1.1.31"/>
    </reaction>
</comment>
<keyword evidence="7" id="KW-0378">Hydrolase</keyword>
<comment type="function">
    <text evidence="2 7">Hydrolysis of 6-phosphogluconolactone to 6-phosphogluconate.</text>
</comment>
<dbReference type="InterPro" id="IPR039104">
    <property type="entry name" value="6PGL"/>
</dbReference>
<dbReference type="UniPathway" id="UPA00115">
    <property type="reaction ID" value="UER00409"/>
</dbReference>
<proteinExistence type="inferred from homology"/>
<dbReference type="RefSeq" id="WP_070954607.1">
    <property type="nucleotide sequence ID" value="NZ_CP015208.1"/>
</dbReference>
<dbReference type="NCBIfam" id="TIGR01198">
    <property type="entry name" value="pgl"/>
    <property type="match status" value="1"/>
</dbReference>
<evidence type="ECO:0000256" key="5">
    <source>
        <dbReference type="ARBA" id="ARBA00013198"/>
    </source>
</evidence>
<organism evidence="9 10">
    <name type="scientific">Candidatus Rhodoluna planktonica</name>
    <dbReference type="NCBI Taxonomy" id="535712"/>
    <lineage>
        <taxon>Bacteria</taxon>
        <taxon>Bacillati</taxon>
        <taxon>Actinomycetota</taxon>
        <taxon>Actinomycetes</taxon>
        <taxon>Micrococcales</taxon>
        <taxon>Microbacteriaceae</taxon>
        <taxon>Luna cluster</taxon>
        <taxon>Luna-1 subcluster</taxon>
        <taxon>Rhodoluna</taxon>
    </lineage>
</organism>
<dbReference type="InterPro" id="IPR037171">
    <property type="entry name" value="NagB/RpiA_transferase-like"/>
</dbReference>
<dbReference type="OrthoDB" id="9810967at2"/>
<dbReference type="GO" id="GO:0006098">
    <property type="term" value="P:pentose-phosphate shunt"/>
    <property type="evidence" value="ECO:0007669"/>
    <property type="project" value="UniProtKB-UniPathway"/>
</dbReference>
<evidence type="ECO:0000313" key="10">
    <source>
        <dbReference type="Proteomes" id="UP000243784"/>
    </source>
</evidence>
<dbReference type="KEGG" id="rpla:A4Z71_03765"/>
<dbReference type="PANTHER" id="PTHR11054:SF0">
    <property type="entry name" value="6-PHOSPHOGLUCONOLACTONASE"/>
    <property type="match status" value="1"/>
</dbReference>
<dbReference type="STRING" id="535712.A4Z71_03765"/>
<comment type="similarity">
    <text evidence="4 7">Belongs to the glucosamine/galactosamine-6-phosphate isomerase family. 6-phosphogluconolactonase subfamily.</text>
</comment>
<evidence type="ECO:0000256" key="6">
    <source>
        <dbReference type="ARBA" id="ARBA00020337"/>
    </source>
</evidence>
<feature type="domain" description="Glucosamine/galactosamine-6-phosphate isomerase" evidence="8">
    <location>
        <begin position="9"/>
        <end position="225"/>
    </location>
</feature>
<name>A0A1D9DZ54_9MICO</name>
<evidence type="ECO:0000256" key="3">
    <source>
        <dbReference type="ARBA" id="ARBA00004961"/>
    </source>
</evidence>
<dbReference type="PANTHER" id="PTHR11054">
    <property type="entry name" value="6-PHOSPHOGLUCONOLACTONASE"/>
    <property type="match status" value="1"/>
</dbReference>
<dbReference type="SUPFAM" id="SSF100950">
    <property type="entry name" value="NagB/RpiA/CoA transferase-like"/>
    <property type="match status" value="1"/>
</dbReference>